<proteinExistence type="predicted"/>
<dbReference type="EMBL" id="CADCUS010000422">
    <property type="protein sequence ID" value="CAA9424597.1"/>
    <property type="molecule type" value="Genomic_DNA"/>
</dbReference>
<accession>A0A6J4PUU0</accession>
<evidence type="ECO:0000313" key="2">
    <source>
        <dbReference type="EMBL" id="CAA9424597.1"/>
    </source>
</evidence>
<dbReference type="AlphaFoldDB" id="A0A6J4PUU0"/>
<feature type="compositionally biased region" description="Low complexity" evidence="1">
    <location>
        <begin position="168"/>
        <end position="181"/>
    </location>
</feature>
<feature type="compositionally biased region" description="Basic residues" evidence="1">
    <location>
        <begin position="7"/>
        <end position="19"/>
    </location>
</feature>
<feature type="compositionally biased region" description="Basic and acidic residues" evidence="1">
    <location>
        <begin position="68"/>
        <end position="89"/>
    </location>
</feature>
<feature type="non-terminal residue" evidence="2">
    <location>
        <position position="227"/>
    </location>
</feature>
<feature type="compositionally biased region" description="Basic residues" evidence="1">
    <location>
        <begin position="208"/>
        <end position="221"/>
    </location>
</feature>
<reference evidence="2" key="1">
    <citation type="submission" date="2020-02" db="EMBL/GenBank/DDBJ databases">
        <authorList>
            <person name="Meier V. D."/>
        </authorList>
    </citation>
    <scope>NUCLEOTIDE SEQUENCE</scope>
    <source>
        <strain evidence="2">AVDCRST_MAG66</strain>
    </source>
</reference>
<organism evidence="2">
    <name type="scientific">uncultured Pseudonocardia sp</name>
    <dbReference type="NCBI Taxonomy" id="211455"/>
    <lineage>
        <taxon>Bacteria</taxon>
        <taxon>Bacillati</taxon>
        <taxon>Actinomycetota</taxon>
        <taxon>Actinomycetes</taxon>
        <taxon>Pseudonocardiales</taxon>
        <taxon>Pseudonocardiaceae</taxon>
        <taxon>Pseudonocardia</taxon>
        <taxon>environmental samples</taxon>
    </lineage>
</organism>
<keyword evidence="2" id="KW-0378">Hydrolase</keyword>
<feature type="compositionally biased region" description="Basic residues" evidence="1">
    <location>
        <begin position="33"/>
        <end position="42"/>
    </location>
</feature>
<dbReference type="GO" id="GO:0004519">
    <property type="term" value="F:endonuclease activity"/>
    <property type="evidence" value="ECO:0007669"/>
    <property type="project" value="UniProtKB-KW"/>
</dbReference>
<evidence type="ECO:0000256" key="1">
    <source>
        <dbReference type="SAM" id="MobiDB-lite"/>
    </source>
</evidence>
<keyword evidence="2" id="KW-0255">Endonuclease</keyword>
<protein>
    <submittedName>
        <fullName evidence="2">Endonuclease NucS</fullName>
    </submittedName>
</protein>
<keyword evidence="2" id="KW-0540">Nuclease</keyword>
<name>A0A6J4PUU0_9PSEU</name>
<feature type="region of interest" description="Disordered" evidence="1">
    <location>
        <begin position="1"/>
        <end position="227"/>
    </location>
</feature>
<sequence>APGPRPLLRRLHRTAHRPPAHGDPPAAGQGRRVGVHPRRRPRLQAAELDEPALHPQGRARRHPGRQGGDLDGHQQGRRAADHHDRDRRARPLPGPRRRPGPAEGRRRGRAAAAARAARGDLRRGLVARPPGVPDRDRTGRPALPRRRGRRGGRGDQAARGDRRRRAAHPVPGAAQPGPAAGAGQGRVRRAGDQAAGAGPGRRPGDRLPHRRLRRPQGHRRPVAAPLL</sequence>
<gene>
    <name evidence="2" type="ORF">AVDCRST_MAG66-2851</name>
</gene>
<feature type="non-terminal residue" evidence="2">
    <location>
        <position position="1"/>
    </location>
</feature>